<dbReference type="EMBL" id="NEVJ01000001">
    <property type="protein sequence ID" value="OZI26181.1"/>
    <property type="molecule type" value="Genomic_DNA"/>
</dbReference>
<feature type="domain" description="AsmA" evidence="2">
    <location>
        <begin position="467"/>
        <end position="757"/>
    </location>
</feature>
<gene>
    <name evidence="3" type="ORF">CAL26_02220</name>
</gene>
<proteinExistence type="predicted"/>
<feature type="region of interest" description="Disordered" evidence="1">
    <location>
        <begin position="497"/>
        <end position="550"/>
    </location>
</feature>
<keyword evidence="4" id="KW-1185">Reference proteome</keyword>
<dbReference type="PANTHER" id="PTHR30441">
    <property type="entry name" value="DUF748 DOMAIN-CONTAINING PROTEIN"/>
    <property type="match status" value="1"/>
</dbReference>
<accession>A0A261RMP9</accession>
<dbReference type="Pfam" id="PF05170">
    <property type="entry name" value="AsmA"/>
    <property type="match status" value="2"/>
</dbReference>
<dbReference type="InterPro" id="IPR052894">
    <property type="entry name" value="AsmA-related"/>
</dbReference>
<name>A0A261RMP9_9BORD</name>
<organism evidence="3 4">
    <name type="scientific">Bordetella genomosp. 9</name>
    <dbReference type="NCBI Taxonomy" id="1416803"/>
    <lineage>
        <taxon>Bacteria</taxon>
        <taxon>Pseudomonadati</taxon>
        <taxon>Pseudomonadota</taxon>
        <taxon>Betaproteobacteria</taxon>
        <taxon>Burkholderiales</taxon>
        <taxon>Alcaligenaceae</taxon>
        <taxon>Bordetella</taxon>
    </lineage>
</organism>
<dbReference type="InterPro" id="IPR007844">
    <property type="entry name" value="AsmA"/>
</dbReference>
<protein>
    <recommendedName>
        <fullName evidence="2">AsmA domain-containing protein</fullName>
    </recommendedName>
</protein>
<feature type="compositionally biased region" description="Low complexity" evidence="1">
    <location>
        <begin position="507"/>
        <end position="550"/>
    </location>
</feature>
<reference evidence="3" key="1">
    <citation type="submission" date="2017-05" db="EMBL/GenBank/DDBJ databases">
        <title>Complete and WGS of Bordetella genogroups.</title>
        <authorList>
            <person name="Spilker T."/>
            <person name="Lipuma J."/>
        </authorList>
    </citation>
    <scope>NUCLEOTIDE SEQUENCE</scope>
    <source>
        <strain evidence="3">AU21707</strain>
    </source>
</reference>
<dbReference type="OrthoDB" id="9766390at2"/>
<feature type="domain" description="AsmA" evidence="2">
    <location>
        <begin position="1"/>
        <end position="194"/>
    </location>
</feature>
<evidence type="ECO:0000313" key="3">
    <source>
        <dbReference type="EMBL" id="OZI26181.1"/>
    </source>
</evidence>
<comment type="caution">
    <text evidence="3">The sequence shown here is derived from an EMBL/GenBank/DDBJ whole genome shotgun (WGS) entry which is preliminary data.</text>
</comment>
<dbReference type="Proteomes" id="UP000216857">
    <property type="component" value="Unassembled WGS sequence"/>
</dbReference>
<dbReference type="AlphaFoldDB" id="A0A261RMP9"/>
<evidence type="ECO:0000313" key="4">
    <source>
        <dbReference type="Proteomes" id="UP000216857"/>
    </source>
</evidence>
<dbReference type="PANTHER" id="PTHR30441:SF4">
    <property type="entry name" value="PROTEIN ASMA"/>
    <property type="match status" value="1"/>
</dbReference>
<sequence length="869" mass="89534">MKKWTKRISIGVAAVLALAVAAAAVFLLTFDPNAYKDRLQAWVQERYHRTLTIEGDIDATLFPRLGLTLQGVTLSEPNSSDTFASMETARMSVAIWPLLSRHIILDHASFSGVKARVVRDKQGRLNFQDLLGEPRQPRPATPEPADQDRSSGPAPTIDIAGLDIKDGEIQLQDDANGRALVISQLNARTGRMRIDEPFDASVSAHVQGANPRFDTDIAGKAVVRLDPEAQRYEVRALDLKVSGQLPDANARNLTARGNLGYDGKTGALDANAIELVFQGDIANVEGGTASADASLAAERLRADPASGAILASKLTIRAKGTLPRGPFEFAADAPALDVSSTAASGDAVSARVRIAGPDSVDARLAIDGISGNSSHLAVAQAKLAADIRQGDRGWNVSAASPMSLDLRQRAGAMPTMAGELVVTAPGLPGGAMRVPYTGALRADLAKKSADVALDAQIEGGKLTLTADATQLGAKPAVRFALNADALDLDKLLPDAAARPSTAPSVPQPGTAPGGPAATNAAPAPAAKPGSGAASPTPATAGAPAGAAAPAGVATGASAPAAVPAQAAAQPGAIDLSALVGPTAQGTVKAGRLVVQGVTMQNLAASVKLAQGKLDVAPLTANLYNGKLAGSVALDATRDNALTTRFTLDGVAIGPLLTDLTQRSSLTGVGSVSANLSTHGARSTAMRDNLAGTLQLRLRDGAIKGFDVARSLRELKQLILGGKGGASDDVAADTSRETTFTRMDADLAIAAGVATIKKLDVASPVIRLSEGSPAIIDLPKGTLDVVANVRLADPPPVDLRELRGVAVPVHVAGPYDHLRYRVDWRSVAGDAVTRTLERALGGEGADQQDNESRRDRLRDLGKMLKGITGK</sequence>
<dbReference type="RefSeq" id="WP_094845293.1">
    <property type="nucleotide sequence ID" value="NZ_NEVJ01000001.1"/>
</dbReference>
<dbReference type="GO" id="GO:0090313">
    <property type="term" value="P:regulation of protein targeting to membrane"/>
    <property type="evidence" value="ECO:0007669"/>
    <property type="project" value="TreeGrafter"/>
</dbReference>
<evidence type="ECO:0000256" key="1">
    <source>
        <dbReference type="SAM" id="MobiDB-lite"/>
    </source>
</evidence>
<dbReference type="GO" id="GO:0005886">
    <property type="term" value="C:plasma membrane"/>
    <property type="evidence" value="ECO:0007669"/>
    <property type="project" value="TreeGrafter"/>
</dbReference>
<feature type="region of interest" description="Disordered" evidence="1">
    <location>
        <begin position="127"/>
        <end position="156"/>
    </location>
</feature>
<evidence type="ECO:0000259" key="2">
    <source>
        <dbReference type="Pfam" id="PF05170"/>
    </source>
</evidence>